<evidence type="ECO:0000256" key="1">
    <source>
        <dbReference type="SAM" id="MobiDB-lite"/>
    </source>
</evidence>
<reference evidence="2" key="1">
    <citation type="submission" date="2021-02" db="EMBL/GenBank/DDBJ databases">
        <authorList>
            <person name="Nowell W R."/>
        </authorList>
    </citation>
    <scope>NUCLEOTIDE SEQUENCE</scope>
</reference>
<name>A0A814WXA4_ADIRI</name>
<dbReference type="AlphaFoldDB" id="A0A814WXA4"/>
<evidence type="ECO:0000313" key="2">
    <source>
        <dbReference type="EMBL" id="CAF1208279.1"/>
    </source>
</evidence>
<comment type="caution">
    <text evidence="2">The sequence shown here is derived from an EMBL/GenBank/DDBJ whole genome shotgun (WGS) entry which is preliminary data.</text>
</comment>
<proteinExistence type="predicted"/>
<evidence type="ECO:0000313" key="3">
    <source>
        <dbReference type="Proteomes" id="UP000663828"/>
    </source>
</evidence>
<protein>
    <submittedName>
        <fullName evidence="2">Uncharacterized protein</fullName>
    </submittedName>
</protein>
<keyword evidence="3" id="KW-1185">Reference proteome</keyword>
<feature type="region of interest" description="Disordered" evidence="1">
    <location>
        <begin position="81"/>
        <end position="115"/>
    </location>
</feature>
<accession>A0A814WXA4</accession>
<dbReference type="EMBL" id="CAJNOR010001842">
    <property type="protein sequence ID" value="CAF1208279.1"/>
    <property type="molecule type" value="Genomic_DNA"/>
</dbReference>
<organism evidence="2 3">
    <name type="scientific">Adineta ricciae</name>
    <name type="common">Rotifer</name>
    <dbReference type="NCBI Taxonomy" id="249248"/>
    <lineage>
        <taxon>Eukaryota</taxon>
        <taxon>Metazoa</taxon>
        <taxon>Spiralia</taxon>
        <taxon>Gnathifera</taxon>
        <taxon>Rotifera</taxon>
        <taxon>Eurotatoria</taxon>
        <taxon>Bdelloidea</taxon>
        <taxon>Adinetida</taxon>
        <taxon>Adinetidae</taxon>
        <taxon>Adineta</taxon>
    </lineage>
</organism>
<sequence length="137" mass="15022">MNVFPNKPLRLLKRRSQSVYTTSNPQQRLLTSYEVVSSRTFLSKQNIVVRPTFTTNGSNSIMQSQNAIPTAIGIAFKSDSTPVGPRTTFKSATKPVESPVPVPRTKSTANEDEPTQYTPGICGLINIGNTFYIISAL</sequence>
<dbReference type="Proteomes" id="UP000663828">
    <property type="component" value="Unassembled WGS sequence"/>
</dbReference>
<gene>
    <name evidence="2" type="ORF">XAT740_LOCUS24050</name>
</gene>